<comment type="caution">
    <text evidence="3">The sequence shown here is derived from an EMBL/GenBank/DDBJ whole genome shotgun (WGS) entry which is preliminary data.</text>
</comment>
<evidence type="ECO:0000256" key="1">
    <source>
        <dbReference type="SAM" id="MobiDB-lite"/>
    </source>
</evidence>
<feature type="compositionally biased region" description="Low complexity" evidence="1">
    <location>
        <begin position="49"/>
        <end position="60"/>
    </location>
</feature>
<evidence type="ECO:0000313" key="4">
    <source>
        <dbReference type="Proteomes" id="UP000067448"/>
    </source>
</evidence>
<reference evidence="4" key="1">
    <citation type="submission" date="2015-11" db="EMBL/GenBank/DDBJ databases">
        <authorList>
            <consortium name="Cross-ministerial Strategic Innovation Promotion Program (SIP) consortium"/>
            <person name="Tomihama T."/>
            <person name="Ikenaga M."/>
            <person name="Sakai M."/>
            <person name="Okubo T."/>
            <person name="Ikeda S."/>
        </authorList>
    </citation>
    <scope>NUCLEOTIDE SEQUENCE [LARGE SCALE GENOMIC DNA]</scope>
    <source>
        <strain evidence="4">S58</strain>
    </source>
</reference>
<name>A0A100JW44_STRSC</name>
<dbReference type="GO" id="GO:0003700">
    <property type="term" value="F:DNA-binding transcription factor activity"/>
    <property type="evidence" value="ECO:0007669"/>
    <property type="project" value="InterPro"/>
</dbReference>
<proteinExistence type="predicted"/>
<organism evidence="3 4">
    <name type="scientific">Streptomyces scabiei</name>
    <dbReference type="NCBI Taxonomy" id="1930"/>
    <lineage>
        <taxon>Bacteria</taxon>
        <taxon>Bacillati</taxon>
        <taxon>Actinomycetota</taxon>
        <taxon>Actinomycetes</taxon>
        <taxon>Kitasatosporales</taxon>
        <taxon>Streptomycetaceae</taxon>
        <taxon>Streptomyces</taxon>
    </lineage>
</organism>
<feature type="compositionally biased region" description="Polar residues" evidence="1">
    <location>
        <begin position="162"/>
        <end position="182"/>
    </location>
</feature>
<reference evidence="3 4" key="2">
    <citation type="journal article" date="2016" name="Genome Announc.">
        <title>Draft Genome Sequences of Streptomyces scabiei S58, Streptomyces turgidiscabies T45, and Streptomyces acidiscabies a10, the Pathogens of Potato Common Scab, Isolated in Japan.</title>
        <authorList>
            <person name="Tomihama T."/>
            <person name="Nishi Y."/>
            <person name="Sakai M."/>
            <person name="Ikenaga M."/>
            <person name="Okubo T."/>
            <person name="Ikeda S."/>
        </authorList>
    </citation>
    <scope>NUCLEOTIDE SEQUENCE [LARGE SCALE GENOMIC DNA]</scope>
    <source>
        <strain evidence="3 4">S58</strain>
    </source>
</reference>
<dbReference type="PROSITE" id="PS01124">
    <property type="entry name" value="HTH_ARAC_FAMILY_2"/>
    <property type="match status" value="1"/>
</dbReference>
<dbReference type="EMBL" id="BCMM01000045">
    <property type="protein sequence ID" value="GAQ66759.1"/>
    <property type="molecule type" value="Genomic_DNA"/>
</dbReference>
<sequence length="182" mass="19013">MGWPSDSRPPEGLTGSRPPRVVAPESANSPPEPIGQKPISSVCRSSPKAAAWTSATDTSSGPTPASSYARCAVRRLTEGPVGRAAVRRRSPAVSTTTAAAAPSVSGAHMGTVSGSLTERAARICSAVRAVAHFSRAFKQAYGVTPSSVRRGSVRQFRASHSAPHTSSHMRTTVDNRVSTMYK</sequence>
<accession>A0A100JW44</accession>
<feature type="domain" description="HTH araC/xylS-type" evidence="2">
    <location>
        <begin position="131"/>
        <end position="151"/>
    </location>
</feature>
<dbReference type="GO" id="GO:0043565">
    <property type="term" value="F:sequence-specific DNA binding"/>
    <property type="evidence" value="ECO:0007669"/>
    <property type="project" value="InterPro"/>
</dbReference>
<dbReference type="InterPro" id="IPR018060">
    <property type="entry name" value="HTH_AraC"/>
</dbReference>
<feature type="region of interest" description="Disordered" evidence="1">
    <location>
        <begin position="157"/>
        <end position="182"/>
    </location>
</feature>
<reference evidence="4" key="3">
    <citation type="submission" date="2016-02" db="EMBL/GenBank/DDBJ databases">
        <title>Draft genome of pathogenic Streptomyces sp. in Japan.</title>
        <authorList>
            <person name="Tomihama T."/>
            <person name="Ikenaga M."/>
            <person name="Sakai M."/>
            <person name="Okubo T."/>
            <person name="Ikeda S."/>
        </authorList>
    </citation>
    <scope>NUCLEOTIDE SEQUENCE [LARGE SCALE GENOMIC DNA]</scope>
    <source>
        <strain evidence="4">S58</strain>
    </source>
</reference>
<dbReference type="Proteomes" id="UP000067448">
    <property type="component" value="Unassembled WGS sequence"/>
</dbReference>
<evidence type="ECO:0000259" key="2">
    <source>
        <dbReference type="PROSITE" id="PS01124"/>
    </source>
</evidence>
<feature type="region of interest" description="Disordered" evidence="1">
    <location>
        <begin position="1"/>
        <end position="67"/>
    </location>
</feature>
<evidence type="ECO:0000313" key="3">
    <source>
        <dbReference type="EMBL" id="GAQ66759.1"/>
    </source>
</evidence>
<dbReference type="Gene3D" id="1.10.10.60">
    <property type="entry name" value="Homeodomain-like"/>
    <property type="match status" value="1"/>
</dbReference>
<gene>
    <name evidence="3" type="ORF">SsS58_07198</name>
</gene>
<dbReference type="AlphaFoldDB" id="A0A100JW44"/>
<protein>
    <recommendedName>
        <fullName evidence="2">HTH araC/xylS-type domain-containing protein</fullName>
    </recommendedName>
</protein>